<reference evidence="1 2" key="1">
    <citation type="journal article" date="2004" name="J. Virol.">
        <title>The genome of canarypox virus.</title>
        <authorList>
            <person name="Tulman E.R."/>
            <person name="Afonso C.L."/>
            <person name="Lu Z."/>
            <person name="Zsak L."/>
            <person name="Kutish G.F."/>
            <person name="Rock D.L."/>
        </authorList>
    </citation>
    <scope>NUCLEOTIDE SEQUENCE [LARGE SCALE GENOMIC DNA]</scope>
    <source>
        <strain evidence="1">ATCC VR-111</strain>
    </source>
</reference>
<protein>
    <submittedName>
        <fullName evidence="1">Uncharacterized protein CNPV201</fullName>
    </submittedName>
</protein>
<dbReference type="Proteomes" id="UP000168164">
    <property type="component" value="Segment"/>
</dbReference>
<accession>Q6VZE6</accession>
<dbReference type="RefSeq" id="NP_955224.1">
    <property type="nucleotide sequence ID" value="NC_005309.1"/>
</dbReference>
<evidence type="ECO:0000313" key="2">
    <source>
        <dbReference type="Proteomes" id="UP000168164"/>
    </source>
</evidence>
<proteinExistence type="predicted"/>
<dbReference type="KEGG" id="vg:2700147"/>
<keyword evidence="2" id="KW-1185">Reference proteome</keyword>
<name>Q6VZE6_CNPV</name>
<evidence type="ECO:0000313" key="1">
    <source>
        <dbReference type="EMBL" id="AAR83547.1"/>
    </source>
</evidence>
<organism evidence="1 2">
    <name type="scientific">Canarypox virus</name>
    <name type="common">CNPV</name>
    <dbReference type="NCBI Taxonomy" id="44088"/>
    <lineage>
        <taxon>Viruses</taxon>
        <taxon>Varidnaviria</taxon>
        <taxon>Bamfordvirae</taxon>
        <taxon>Nucleocytoviricota</taxon>
        <taxon>Pokkesviricetes</taxon>
        <taxon>Chitovirales</taxon>
        <taxon>Poxviridae</taxon>
        <taxon>Chordopoxvirinae</taxon>
        <taxon>Avipoxvirus</taxon>
        <taxon>Avipoxvirus canarypox</taxon>
    </lineage>
</organism>
<dbReference type="GeneID" id="2700147"/>
<organismHost>
    <name type="scientific">Serinus</name>
    <dbReference type="NCBI Taxonomy" id="9134"/>
</organismHost>
<dbReference type="OrthoDB" id="33781at10239"/>
<dbReference type="EMBL" id="AY318871">
    <property type="protein sequence ID" value="AAR83547.1"/>
    <property type="molecule type" value="Genomic_DNA"/>
</dbReference>
<gene>
    <name evidence="1" type="primary">CNPV201</name>
</gene>
<sequence>MIFFSVYKYNTNYNFKLVFYTMRRITSLLLLLICITCTVASKPSRPVCPRKMFNLRKGSGPVVNMVAPDGDPTAPVVALNNWHKNTSCKYNDYCTFFDFCFAGAVNISFGKQKIEVVYYFYVKAVTRDDYTKITQEITLKHSDDLRVKPLTVSFMPLNKDKVKIPSSHECMKGKGKGKANSKTVIDVCGNRG</sequence>